<evidence type="ECO:0000313" key="1">
    <source>
        <dbReference type="EMBL" id="EKD14809.1"/>
    </source>
</evidence>
<dbReference type="EMBL" id="JH921444">
    <property type="protein sequence ID" value="EKD14809.1"/>
    <property type="molecule type" value="Genomic_DNA"/>
</dbReference>
<dbReference type="AlphaFoldDB" id="K1XQE2"/>
<dbReference type="KEGG" id="mbe:MBM_07020"/>
<sequence>MAVAVGCVTWDLVDFSGGGLALSLSTDPNMTYMPYRKAAIFLKCSPEPFKIVNALRATLPANVPDARKIDPVAPIPPYVALFRRLPTSLLSTYQEALTDLASQRKPFEIEVGAPYIYIQNLMGNVPKSNLYSIGFQLPMDAIESLRKELYKGFEKELTESRAKSGAPVPRYTPMNKASLLIRNSAYGLTRSQAEEALGQLQRDYKNGLGKMQAEGFAFQERAEIQPPSKRPAAQEYMFTGA</sequence>
<dbReference type="HOGENOM" id="CLU_1151991_0_0_1"/>
<dbReference type="InParanoid" id="K1XQE2"/>
<reference evidence="1" key="1">
    <citation type="journal article" date="2012" name="BMC Genomics">
        <title>Sequencing the genome of Marssonina brunnea reveals fungus-poplar co-evolution.</title>
        <authorList>
            <person name="Zhu S."/>
            <person name="Cao Y.-Z."/>
            <person name="Jiang C."/>
            <person name="Tan B.-Y."/>
            <person name="Wang Z."/>
            <person name="Feng S."/>
            <person name="Zhang L."/>
            <person name="Su X.-H."/>
            <person name="Brejova B."/>
            <person name="Vinar T."/>
            <person name="Xu M."/>
            <person name="Wang M.-X."/>
            <person name="Zhang S.-G."/>
            <person name="Huang M.-R."/>
            <person name="Wu R."/>
            <person name="Zhou Y."/>
        </authorList>
    </citation>
    <scope>NUCLEOTIDE SEQUENCE [LARGE SCALE GENOMIC DNA]</scope>
    <source>
        <strain evidence="1">MB_m1</strain>
    </source>
</reference>
<evidence type="ECO:0000313" key="2">
    <source>
        <dbReference type="Proteomes" id="UP000006753"/>
    </source>
</evidence>
<name>K1XQE2_MARBU</name>
<proteinExistence type="predicted"/>
<dbReference type="OrthoDB" id="10290759at2759"/>
<gene>
    <name evidence="1" type="ORF">MBM_07020</name>
</gene>
<keyword evidence="2" id="KW-1185">Reference proteome</keyword>
<accession>K1XQE2</accession>
<dbReference type="Proteomes" id="UP000006753">
    <property type="component" value="Unassembled WGS sequence"/>
</dbReference>
<organism evidence="1 2">
    <name type="scientific">Marssonina brunnea f. sp. multigermtubi (strain MB_m1)</name>
    <name type="common">Marssonina leaf spot fungus</name>
    <dbReference type="NCBI Taxonomy" id="1072389"/>
    <lineage>
        <taxon>Eukaryota</taxon>
        <taxon>Fungi</taxon>
        <taxon>Dikarya</taxon>
        <taxon>Ascomycota</taxon>
        <taxon>Pezizomycotina</taxon>
        <taxon>Leotiomycetes</taxon>
        <taxon>Helotiales</taxon>
        <taxon>Drepanopezizaceae</taxon>
        <taxon>Drepanopeziza</taxon>
    </lineage>
</organism>
<protein>
    <submittedName>
        <fullName evidence="1">Uncharacterized protein</fullName>
    </submittedName>
</protein>
<dbReference type="GeneID" id="18762955"/>